<evidence type="ECO:0000256" key="1">
    <source>
        <dbReference type="ARBA" id="ARBA00004651"/>
    </source>
</evidence>
<comment type="similarity">
    <text evidence="2">Belongs to the peptidase A24 family.</text>
</comment>
<feature type="transmembrane region" description="Helical" evidence="7">
    <location>
        <begin position="126"/>
        <end position="143"/>
    </location>
</feature>
<feature type="domain" description="Prepilin type IV endopeptidase peptidase" evidence="8">
    <location>
        <begin position="104"/>
        <end position="204"/>
    </location>
</feature>
<evidence type="ECO:0000256" key="5">
    <source>
        <dbReference type="ARBA" id="ARBA00022989"/>
    </source>
</evidence>
<keyword evidence="6 7" id="KW-0472">Membrane</keyword>
<dbReference type="Pfam" id="PF06750">
    <property type="entry name" value="A24_N_bact"/>
    <property type="match status" value="1"/>
</dbReference>
<dbReference type="RefSeq" id="WP_207981738.1">
    <property type="nucleotide sequence ID" value="NZ_JAGDEL010000026.1"/>
</dbReference>
<organism evidence="10 11">
    <name type="scientific">Metabacillus bambusae</name>
    <dbReference type="NCBI Taxonomy" id="2795218"/>
    <lineage>
        <taxon>Bacteria</taxon>
        <taxon>Bacillati</taxon>
        <taxon>Bacillota</taxon>
        <taxon>Bacilli</taxon>
        <taxon>Bacillales</taxon>
        <taxon>Bacillaceae</taxon>
        <taxon>Metabacillus</taxon>
    </lineage>
</organism>
<keyword evidence="11" id="KW-1185">Reference proteome</keyword>
<dbReference type="Proteomes" id="UP000663981">
    <property type="component" value="Unassembled WGS sequence"/>
</dbReference>
<evidence type="ECO:0000256" key="7">
    <source>
        <dbReference type="SAM" id="Phobius"/>
    </source>
</evidence>
<dbReference type="PANTHER" id="PTHR30487">
    <property type="entry name" value="TYPE 4 PREPILIN-LIKE PROTEINS LEADER PEPTIDE-PROCESSING ENZYME"/>
    <property type="match status" value="1"/>
</dbReference>
<dbReference type="Pfam" id="PF01478">
    <property type="entry name" value="Peptidase_A24"/>
    <property type="match status" value="1"/>
</dbReference>
<sequence length="252" mass="27932">MEINAISMFLYGLLLGSFYNVVGLRVPIKQSIVTPRSACPRCNHTLTAVELIPVVSFLLQRGKCRKCGTRISSLYPFVELMTGLLFMVSPMIVGWNYELMIALTLISLFMIIFVSDISYMIIPDKVILFFLVLFIVERVIYPLDPWYDSIIGGAVAFGLLLLIAYVSKGGMGGGDIKLFGLLGIALGLKLVLLSFFLSTLIGTFDGIRRILIGKYKKREPIPFGPSIIAGTLLAYFFGDSLIGWYLSLIGFK</sequence>
<feature type="transmembrane region" description="Helical" evidence="7">
    <location>
        <begin position="221"/>
        <end position="246"/>
    </location>
</feature>
<dbReference type="PANTHER" id="PTHR30487:SF0">
    <property type="entry name" value="PREPILIN LEADER PEPTIDASE_N-METHYLTRANSFERASE-RELATED"/>
    <property type="match status" value="1"/>
</dbReference>
<feature type="transmembrane region" description="Helical" evidence="7">
    <location>
        <begin position="99"/>
        <end position="119"/>
    </location>
</feature>
<evidence type="ECO:0000256" key="3">
    <source>
        <dbReference type="ARBA" id="ARBA00022475"/>
    </source>
</evidence>
<comment type="subcellular location">
    <subcellularLocation>
        <location evidence="1">Cell membrane</location>
        <topology evidence="1">Multi-pass membrane protein</topology>
    </subcellularLocation>
</comment>
<accession>A0ABS3N904</accession>
<name>A0ABS3N904_9BACI</name>
<feature type="transmembrane region" description="Helical" evidence="7">
    <location>
        <begin position="178"/>
        <end position="201"/>
    </location>
</feature>
<comment type="caution">
    <text evidence="10">The sequence shown here is derived from an EMBL/GenBank/DDBJ whole genome shotgun (WGS) entry which is preliminary data.</text>
</comment>
<keyword evidence="3" id="KW-1003">Cell membrane</keyword>
<evidence type="ECO:0000313" key="10">
    <source>
        <dbReference type="EMBL" id="MBO1514759.1"/>
    </source>
</evidence>
<dbReference type="EMBL" id="JAGDEL010000026">
    <property type="protein sequence ID" value="MBO1514759.1"/>
    <property type="molecule type" value="Genomic_DNA"/>
</dbReference>
<keyword evidence="4 7" id="KW-0812">Transmembrane</keyword>
<feature type="transmembrane region" description="Helical" evidence="7">
    <location>
        <begin position="6"/>
        <end position="26"/>
    </location>
</feature>
<evidence type="ECO:0000256" key="4">
    <source>
        <dbReference type="ARBA" id="ARBA00022692"/>
    </source>
</evidence>
<reference evidence="10 11" key="1">
    <citation type="submission" date="2021-03" db="EMBL/GenBank/DDBJ databases">
        <title>Whole genome sequence of Metabacillus bambusae BG109.</title>
        <authorList>
            <person name="Jeong J.W."/>
        </authorList>
    </citation>
    <scope>NUCLEOTIDE SEQUENCE [LARGE SCALE GENOMIC DNA]</scope>
    <source>
        <strain evidence="10 11">BG109</strain>
    </source>
</reference>
<proteinExistence type="inferred from homology"/>
<feature type="transmembrane region" description="Helical" evidence="7">
    <location>
        <begin position="149"/>
        <end position="166"/>
    </location>
</feature>
<dbReference type="InterPro" id="IPR050882">
    <property type="entry name" value="Prepilin_peptidase/N-MTase"/>
</dbReference>
<keyword evidence="5 7" id="KW-1133">Transmembrane helix</keyword>
<dbReference type="InterPro" id="IPR010627">
    <property type="entry name" value="Prepilin_pept_A24_N"/>
</dbReference>
<dbReference type="InterPro" id="IPR000045">
    <property type="entry name" value="Prepilin_IV_endopep_pep"/>
</dbReference>
<evidence type="ECO:0000259" key="8">
    <source>
        <dbReference type="Pfam" id="PF01478"/>
    </source>
</evidence>
<evidence type="ECO:0000256" key="2">
    <source>
        <dbReference type="ARBA" id="ARBA00005801"/>
    </source>
</evidence>
<gene>
    <name evidence="10" type="ORF">I7822_24300</name>
</gene>
<feature type="transmembrane region" description="Helical" evidence="7">
    <location>
        <begin position="73"/>
        <end position="93"/>
    </location>
</feature>
<evidence type="ECO:0000313" key="11">
    <source>
        <dbReference type="Proteomes" id="UP000663981"/>
    </source>
</evidence>
<feature type="domain" description="Prepilin peptidase A24 N-terminal" evidence="9">
    <location>
        <begin position="10"/>
        <end position="89"/>
    </location>
</feature>
<dbReference type="Gene3D" id="1.20.120.1220">
    <property type="match status" value="1"/>
</dbReference>
<evidence type="ECO:0000256" key="6">
    <source>
        <dbReference type="ARBA" id="ARBA00023136"/>
    </source>
</evidence>
<protein>
    <submittedName>
        <fullName evidence="10">Prepilin peptidase</fullName>
    </submittedName>
</protein>
<evidence type="ECO:0000259" key="9">
    <source>
        <dbReference type="Pfam" id="PF06750"/>
    </source>
</evidence>